<dbReference type="STRING" id="243061.AWC25_15580"/>
<organism evidence="2 3">
    <name type="scientific">Mycobacterium sherrisii</name>
    <dbReference type="NCBI Taxonomy" id="243061"/>
    <lineage>
        <taxon>Bacteria</taxon>
        <taxon>Bacillati</taxon>
        <taxon>Actinomycetota</taxon>
        <taxon>Actinomycetes</taxon>
        <taxon>Mycobacteriales</taxon>
        <taxon>Mycobacteriaceae</taxon>
        <taxon>Mycobacterium</taxon>
        <taxon>Mycobacterium simiae complex</taxon>
    </lineage>
</organism>
<dbReference type="GO" id="GO:0016747">
    <property type="term" value="F:acyltransferase activity, transferring groups other than amino-acyl groups"/>
    <property type="evidence" value="ECO:0007669"/>
    <property type="project" value="InterPro"/>
</dbReference>
<keyword evidence="3" id="KW-1185">Reference proteome</keyword>
<dbReference type="Proteomes" id="UP000094224">
    <property type="component" value="Unassembled WGS sequence"/>
</dbReference>
<dbReference type="AlphaFoldDB" id="A0A1E3SYA6"/>
<gene>
    <name evidence="2" type="ORF">BHQ21_09910</name>
</gene>
<dbReference type="Pfam" id="PF13508">
    <property type="entry name" value="Acetyltransf_7"/>
    <property type="match status" value="1"/>
</dbReference>
<dbReference type="CDD" id="cd04301">
    <property type="entry name" value="NAT_SF"/>
    <property type="match status" value="1"/>
</dbReference>
<evidence type="ECO:0000313" key="2">
    <source>
        <dbReference type="EMBL" id="ODR07040.1"/>
    </source>
</evidence>
<dbReference type="InterPro" id="IPR016181">
    <property type="entry name" value="Acyl_CoA_acyltransferase"/>
</dbReference>
<dbReference type="EMBL" id="MIHC01000014">
    <property type="protein sequence ID" value="ODR07040.1"/>
    <property type="molecule type" value="Genomic_DNA"/>
</dbReference>
<reference evidence="3" key="1">
    <citation type="submission" date="2016-09" db="EMBL/GenBank/DDBJ databases">
        <authorList>
            <person name="Greninger A.L."/>
            <person name="Jerome K.R."/>
            <person name="Mcnair B."/>
            <person name="Wallis C."/>
            <person name="Fang F."/>
        </authorList>
    </citation>
    <scope>NUCLEOTIDE SEQUENCE [LARGE SCALE GENOMIC DNA]</scope>
    <source>
        <strain evidence="3">BC1_M4</strain>
    </source>
</reference>
<dbReference type="PROSITE" id="PS51186">
    <property type="entry name" value="GNAT"/>
    <property type="match status" value="1"/>
</dbReference>
<evidence type="ECO:0000259" key="1">
    <source>
        <dbReference type="PROSITE" id="PS51186"/>
    </source>
</evidence>
<name>A0A1E3SYA6_9MYCO</name>
<proteinExistence type="predicted"/>
<sequence length="284" mass="31368">MTRIRTMTQTDTGECARICYEAFSAIAARHNFPPDFPSVTYTHELLASLQSHPQFFSIVAESDDRLVGSNFLDERSSIFSVGPVSVDVDLQDGGIGRALMQAVLDRSTERQALGVRLVQMAYHNRSMSLYTKLGFKTREPLAAIQGTPLLRQFNGFDVRAAQLTDLAECDKLCLQVHGHDRSGEVRDAINQGAAKVVERDGRITGYTTGIGFVGHSVAVSNDDLIALIASAEEFSLNGFLVPLRNAELLRWCFDQGLRMVYVLNLMTLGHYQEPRGSFLASIGY</sequence>
<dbReference type="RefSeq" id="WP_069400122.1">
    <property type="nucleotide sequence ID" value="NZ_MIHC01000014.1"/>
</dbReference>
<comment type="caution">
    <text evidence="2">The sequence shown here is derived from an EMBL/GenBank/DDBJ whole genome shotgun (WGS) entry which is preliminary data.</text>
</comment>
<dbReference type="SUPFAM" id="SSF55729">
    <property type="entry name" value="Acyl-CoA N-acyltransferases (Nat)"/>
    <property type="match status" value="1"/>
</dbReference>
<feature type="domain" description="N-acetyltransferase" evidence="1">
    <location>
        <begin position="2"/>
        <end position="165"/>
    </location>
</feature>
<dbReference type="InterPro" id="IPR000182">
    <property type="entry name" value="GNAT_dom"/>
</dbReference>
<keyword evidence="2" id="KW-0808">Transferase</keyword>
<protein>
    <submittedName>
        <fullName evidence="2">GNAT family N-acetyltransferase</fullName>
    </submittedName>
</protein>
<dbReference type="Gene3D" id="3.40.630.30">
    <property type="match status" value="1"/>
</dbReference>
<evidence type="ECO:0000313" key="3">
    <source>
        <dbReference type="Proteomes" id="UP000094224"/>
    </source>
</evidence>
<accession>A0A1E3SYA6</accession>